<dbReference type="Pfam" id="PF00651">
    <property type="entry name" value="BTB"/>
    <property type="match status" value="1"/>
</dbReference>
<dbReference type="AlphaFoldDB" id="A0AA39IEV8"/>
<dbReference type="EMBL" id="JAUCMV010000001">
    <property type="protein sequence ID" value="KAK0422370.1"/>
    <property type="molecule type" value="Genomic_DNA"/>
</dbReference>
<accession>A0AA39IEV8</accession>
<proteinExistence type="predicted"/>
<evidence type="ECO:0000313" key="2">
    <source>
        <dbReference type="EMBL" id="KAK0422370.1"/>
    </source>
</evidence>
<reference evidence="2" key="1">
    <citation type="submission" date="2023-06" db="EMBL/GenBank/DDBJ databases">
        <title>Genomic analysis of the entomopathogenic nematode Steinernema hermaphroditum.</title>
        <authorList>
            <person name="Schwarz E.M."/>
            <person name="Heppert J.K."/>
            <person name="Baniya A."/>
            <person name="Schwartz H.T."/>
            <person name="Tan C.-H."/>
            <person name="Antoshechkin I."/>
            <person name="Sternberg P.W."/>
            <person name="Goodrich-Blair H."/>
            <person name="Dillman A.R."/>
        </authorList>
    </citation>
    <scope>NUCLEOTIDE SEQUENCE</scope>
    <source>
        <strain evidence="2">PS9179</strain>
        <tissue evidence="2">Whole animal</tissue>
    </source>
</reference>
<dbReference type="CDD" id="cd18186">
    <property type="entry name" value="BTB_POZ_ZBTB_KLHL-like"/>
    <property type="match status" value="1"/>
</dbReference>
<keyword evidence="3" id="KW-1185">Reference proteome</keyword>
<dbReference type="InterPro" id="IPR011333">
    <property type="entry name" value="SKP1/BTB/POZ_sf"/>
</dbReference>
<dbReference type="SUPFAM" id="SSF54695">
    <property type="entry name" value="POZ domain"/>
    <property type="match status" value="1"/>
</dbReference>
<dbReference type="InterPro" id="IPR000210">
    <property type="entry name" value="BTB/POZ_dom"/>
</dbReference>
<sequence>MNGFGEFTIDVKLRDLTNELKAYGEKQTIAGMTYEVRLRLRKDGLAVAVYLPTTRRFVLYHGYYDITCTVEDDETDKEEQKKLFTRSSYFVNIANTDNRDYTFLFDRINTASDEICVNVQVHVKEFYLRDLRESQDEADDKKIILDDNTSFFVSRSLFSLQSPFFAAAFRNSDNCKLNVTSKSSFNLLLHFFYGVDVNTDALAVNDVKDLLQLVERFQCTTPKIGIERSLLHNCPVRYQECLQEIDRCGMHQLVRKVVETCTKDDFKEMNEGVGIMEKFSKATCNVIFEKMMTMMPGH</sequence>
<feature type="domain" description="BTB" evidence="1">
    <location>
        <begin position="139"/>
        <end position="201"/>
    </location>
</feature>
<dbReference type="SMART" id="SM00225">
    <property type="entry name" value="BTB"/>
    <property type="match status" value="1"/>
</dbReference>
<dbReference type="PANTHER" id="PTHR22744">
    <property type="entry name" value="HELIX LOOP HELIX PROTEIN 21-RELATED"/>
    <property type="match status" value="1"/>
</dbReference>
<evidence type="ECO:0000259" key="1">
    <source>
        <dbReference type="PROSITE" id="PS50097"/>
    </source>
</evidence>
<gene>
    <name evidence="2" type="ORF">QR680_007530</name>
</gene>
<dbReference type="PROSITE" id="PS50097">
    <property type="entry name" value="BTB"/>
    <property type="match status" value="1"/>
</dbReference>
<comment type="caution">
    <text evidence="2">The sequence shown here is derived from an EMBL/GenBank/DDBJ whole genome shotgun (WGS) entry which is preliminary data.</text>
</comment>
<evidence type="ECO:0000313" key="3">
    <source>
        <dbReference type="Proteomes" id="UP001175271"/>
    </source>
</evidence>
<dbReference type="Gene3D" id="3.30.710.10">
    <property type="entry name" value="Potassium Channel Kv1.1, Chain A"/>
    <property type="match status" value="1"/>
</dbReference>
<organism evidence="2 3">
    <name type="scientific">Steinernema hermaphroditum</name>
    <dbReference type="NCBI Taxonomy" id="289476"/>
    <lineage>
        <taxon>Eukaryota</taxon>
        <taxon>Metazoa</taxon>
        <taxon>Ecdysozoa</taxon>
        <taxon>Nematoda</taxon>
        <taxon>Chromadorea</taxon>
        <taxon>Rhabditida</taxon>
        <taxon>Tylenchina</taxon>
        <taxon>Panagrolaimomorpha</taxon>
        <taxon>Strongyloidoidea</taxon>
        <taxon>Steinernematidae</taxon>
        <taxon>Steinernema</taxon>
    </lineage>
</organism>
<dbReference type="PANTHER" id="PTHR22744:SF17">
    <property type="entry name" value="BTB DOMAIN-CONTAINING PROTEIN"/>
    <property type="match status" value="1"/>
</dbReference>
<name>A0AA39IEV8_9BILA</name>
<dbReference type="Proteomes" id="UP001175271">
    <property type="component" value="Unassembled WGS sequence"/>
</dbReference>
<protein>
    <recommendedName>
        <fullName evidence="1">BTB domain-containing protein</fullName>
    </recommendedName>
</protein>